<dbReference type="SUPFAM" id="SSF53335">
    <property type="entry name" value="S-adenosyl-L-methionine-dependent methyltransferases"/>
    <property type="match status" value="1"/>
</dbReference>
<feature type="domain" description="Methyltransferase type 11" evidence="1">
    <location>
        <begin position="47"/>
        <end position="141"/>
    </location>
</feature>
<dbReference type="PANTHER" id="PTHR43861:SF1">
    <property type="entry name" value="TRANS-ACONITATE 2-METHYLTRANSFERASE"/>
    <property type="match status" value="1"/>
</dbReference>
<dbReference type="InterPro" id="IPR029063">
    <property type="entry name" value="SAM-dependent_MTases_sf"/>
</dbReference>
<comment type="caution">
    <text evidence="2">The sequence shown here is derived from an EMBL/GenBank/DDBJ whole genome shotgun (WGS) entry which is preliminary data.</text>
</comment>
<proteinExistence type="predicted"/>
<dbReference type="GO" id="GO:0032259">
    <property type="term" value="P:methylation"/>
    <property type="evidence" value="ECO:0007669"/>
    <property type="project" value="UniProtKB-KW"/>
</dbReference>
<organism evidence="2 3">
    <name type="scientific">Arcticibacter tournemirensis</name>
    <dbReference type="NCBI Taxonomy" id="699437"/>
    <lineage>
        <taxon>Bacteria</taxon>
        <taxon>Pseudomonadati</taxon>
        <taxon>Bacteroidota</taxon>
        <taxon>Sphingobacteriia</taxon>
        <taxon>Sphingobacteriales</taxon>
        <taxon>Sphingobacteriaceae</taxon>
        <taxon>Arcticibacter</taxon>
    </lineage>
</organism>
<evidence type="ECO:0000313" key="3">
    <source>
        <dbReference type="Proteomes" id="UP000322918"/>
    </source>
</evidence>
<protein>
    <submittedName>
        <fullName evidence="2">Class I SAM-dependent methyltransferase</fullName>
    </submittedName>
</protein>
<keyword evidence="2" id="KW-0489">Methyltransferase</keyword>
<reference evidence="2 3" key="1">
    <citation type="submission" date="2019-09" db="EMBL/GenBank/DDBJ databases">
        <title>Pararcticibacter amylolyticus gen. nov., sp. nov., isolated from a rottenly hemp rope, and reclassification of Pedobacter tournemirensis as Pararcticibacter tournemirensis comb. nov.</title>
        <authorList>
            <person name="Cai Y."/>
        </authorList>
    </citation>
    <scope>NUCLEOTIDE SEQUENCE [LARGE SCALE GENOMIC DNA]</scope>
    <source>
        <strain evidence="2 3">TF5-37.2-LB10</strain>
    </source>
</reference>
<evidence type="ECO:0000313" key="2">
    <source>
        <dbReference type="EMBL" id="KAA8476812.1"/>
    </source>
</evidence>
<name>A0A5M9GPY6_9SPHI</name>
<evidence type="ECO:0000259" key="1">
    <source>
        <dbReference type="Pfam" id="PF08241"/>
    </source>
</evidence>
<keyword evidence="2" id="KW-0808">Transferase</keyword>
<dbReference type="OrthoDB" id="597202at2"/>
<keyword evidence="3" id="KW-1185">Reference proteome</keyword>
<dbReference type="GO" id="GO:0008757">
    <property type="term" value="F:S-adenosylmethionine-dependent methyltransferase activity"/>
    <property type="evidence" value="ECO:0007669"/>
    <property type="project" value="InterPro"/>
</dbReference>
<accession>A0A5M9GPY6</accession>
<dbReference type="InterPro" id="IPR013216">
    <property type="entry name" value="Methyltransf_11"/>
</dbReference>
<dbReference type="Pfam" id="PF08241">
    <property type="entry name" value="Methyltransf_11"/>
    <property type="match status" value="1"/>
</dbReference>
<dbReference type="PANTHER" id="PTHR43861">
    <property type="entry name" value="TRANS-ACONITATE 2-METHYLTRANSFERASE-RELATED"/>
    <property type="match status" value="1"/>
</dbReference>
<dbReference type="RefSeq" id="WP_141815129.1">
    <property type="nucleotide sequence ID" value="NZ_VFPL01000001.1"/>
</dbReference>
<sequence>MRNDNMNVKEAYNIWASQYDTNKNKTRDLEAISLRSTLRDLTFHNCLEIGCGTGKNTQWLITRAKQVTAVDLSEEMLANAKSKVASEDVKFVQADITKDWVFACTKYDLVTFSLILEHIENLNDVFRKLADVVQQEGYVYIGELHPFKQYSGTKARFETEDGLNIVTCFNHNISDFTTAARNNGFRILDIIEYFDDDDRTTIPRILTILLKKQEG</sequence>
<dbReference type="AlphaFoldDB" id="A0A5M9GPY6"/>
<dbReference type="CDD" id="cd02440">
    <property type="entry name" value="AdoMet_MTases"/>
    <property type="match status" value="1"/>
</dbReference>
<gene>
    <name evidence="2" type="ORF">F1649_19770</name>
</gene>
<dbReference type="Proteomes" id="UP000322918">
    <property type="component" value="Unassembled WGS sequence"/>
</dbReference>
<dbReference type="EMBL" id="VWNE01000041">
    <property type="protein sequence ID" value="KAA8476812.1"/>
    <property type="molecule type" value="Genomic_DNA"/>
</dbReference>
<dbReference type="Gene3D" id="3.40.50.150">
    <property type="entry name" value="Vaccinia Virus protein VP39"/>
    <property type="match status" value="1"/>
</dbReference>